<accession>A0A7L7SQL6</accession>
<dbReference type="EMBL" id="MT939241">
    <property type="protein sequence ID" value="QOC57548.1"/>
    <property type="molecule type" value="Genomic_DNA"/>
</dbReference>
<protein>
    <submittedName>
        <fullName evidence="1">Uncharacterized protein</fullName>
    </submittedName>
</protein>
<proteinExistence type="predicted"/>
<name>A0A7L7SQL6_9CAUD</name>
<gene>
    <name evidence="1" type="ORF">phi9183_ORF055</name>
</gene>
<sequence length="92" mass="10711">MSMKNAFMFMKLENKLKKSEIFILGYIFGSRDSALQLAQNTHKLTDEQINELDEDVFTPEALEDAWNRIAAEMQITDARSYFDVMEILEKAK</sequence>
<reference evidence="1 2" key="1">
    <citation type="submission" date="2020-08" db="EMBL/GenBank/DDBJ databases">
        <authorList>
            <person name="Canfield G.S."/>
            <person name="Duerkop B.A."/>
        </authorList>
    </citation>
    <scope>NUCLEOTIDE SEQUENCE [LARGE SCALE GENOMIC DNA]</scope>
</reference>
<evidence type="ECO:0000313" key="2">
    <source>
        <dbReference type="Proteomes" id="UP000516647"/>
    </source>
</evidence>
<evidence type="ECO:0000313" key="1">
    <source>
        <dbReference type="EMBL" id="QOC57548.1"/>
    </source>
</evidence>
<organism evidence="1 2">
    <name type="scientific">Enterococcus phage 9183</name>
    <dbReference type="NCBI Taxonomy" id="2763102"/>
    <lineage>
        <taxon>Viruses</taxon>
        <taxon>Duplodnaviria</taxon>
        <taxon>Heunggongvirae</taxon>
        <taxon>Uroviricota</taxon>
        <taxon>Caudoviricetes</taxon>
        <taxon>Andrewesvirinae</taxon>
        <taxon>Denvervirus</taxon>
        <taxon>Denvervirus dv9183</taxon>
    </lineage>
</organism>
<dbReference type="Proteomes" id="UP000516647">
    <property type="component" value="Segment"/>
</dbReference>
<keyword evidence="2" id="KW-1185">Reference proteome</keyword>